<evidence type="ECO:0000256" key="1">
    <source>
        <dbReference type="SAM" id="MobiDB-lite"/>
    </source>
</evidence>
<feature type="compositionally biased region" description="Basic and acidic residues" evidence="1">
    <location>
        <begin position="161"/>
        <end position="170"/>
    </location>
</feature>
<accession>A0A0E1S0D8</accession>
<dbReference type="EMBL" id="GG704911">
    <property type="protein sequence ID" value="EAS36153.1"/>
    <property type="molecule type" value="Genomic_DNA"/>
</dbReference>
<dbReference type="VEuPathDB" id="FungiDB:CIMG_01507"/>
<feature type="compositionally biased region" description="Basic residues" evidence="1">
    <location>
        <begin position="310"/>
        <end position="320"/>
    </location>
</feature>
<reference evidence="3" key="2">
    <citation type="journal article" date="2010" name="Genome Res.">
        <title>Population genomic sequencing of Coccidioides fungi reveals recent hybridization and transposon control.</title>
        <authorList>
            <person name="Neafsey D.E."/>
            <person name="Barker B.M."/>
            <person name="Sharpton T.J."/>
            <person name="Stajich J.E."/>
            <person name="Park D.J."/>
            <person name="Whiston E."/>
            <person name="Hung C.-Y."/>
            <person name="McMahan C."/>
            <person name="White J."/>
            <person name="Sykes S."/>
            <person name="Heiman D."/>
            <person name="Young S."/>
            <person name="Zeng Q."/>
            <person name="Abouelleil A."/>
            <person name="Aftuck L."/>
            <person name="Bessette D."/>
            <person name="Brown A."/>
            <person name="FitzGerald M."/>
            <person name="Lui A."/>
            <person name="Macdonald J.P."/>
            <person name="Priest M."/>
            <person name="Orbach M.J."/>
            <person name="Galgiani J.N."/>
            <person name="Kirkland T.N."/>
            <person name="Cole G.T."/>
            <person name="Birren B.W."/>
            <person name="Henn M.R."/>
            <person name="Taylor J.W."/>
            <person name="Rounsley S.D."/>
        </authorList>
    </citation>
    <scope>GENOME REANNOTATION</scope>
    <source>
        <strain evidence="3">RS</strain>
    </source>
</reference>
<dbReference type="OMA" id="WTLGPIK"/>
<feature type="compositionally biased region" description="Polar residues" evidence="1">
    <location>
        <begin position="60"/>
        <end position="79"/>
    </location>
</feature>
<feature type="region of interest" description="Disordered" evidence="1">
    <location>
        <begin position="257"/>
        <end position="427"/>
    </location>
</feature>
<dbReference type="OrthoDB" id="5206740at2759"/>
<dbReference type="RefSeq" id="XP_001247736.1">
    <property type="nucleotide sequence ID" value="XM_001247735.1"/>
</dbReference>
<proteinExistence type="predicted"/>
<name>A0A0E1S0D8_COCIM</name>
<evidence type="ECO:0000313" key="2">
    <source>
        <dbReference type="EMBL" id="EAS36153.1"/>
    </source>
</evidence>
<gene>
    <name evidence="2" type="ORF">CIMG_01507</name>
</gene>
<dbReference type="GeneID" id="4567609"/>
<dbReference type="KEGG" id="cim:CIMG_01507"/>
<feature type="compositionally biased region" description="Low complexity" evidence="1">
    <location>
        <begin position="45"/>
        <end position="59"/>
    </location>
</feature>
<dbReference type="AlphaFoldDB" id="A0A0E1S0D8"/>
<evidence type="ECO:0000313" key="3">
    <source>
        <dbReference type="Proteomes" id="UP000001261"/>
    </source>
</evidence>
<reference evidence="3" key="1">
    <citation type="journal article" date="2009" name="Genome Res.">
        <title>Comparative genomic analyses of the human fungal pathogens Coccidioides and their relatives.</title>
        <authorList>
            <person name="Sharpton T.J."/>
            <person name="Stajich J.E."/>
            <person name="Rounsley S.D."/>
            <person name="Gardner M.J."/>
            <person name="Wortman J.R."/>
            <person name="Jordar V.S."/>
            <person name="Maiti R."/>
            <person name="Kodira C.D."/>
            <person name="Neafsey D.E."/>
            <person name="Zeng Q."/>
            <person name="Hung C.-Y."/>
            <person name="McMahan C."/>
            <person name="Muszewska A."/>
            <person name="Grynberg M."/>
            <person name="Mandel M.A."/>
            <person name="Kellner E.M."/>
            <person name="Barker B.M."/>
            <person name="Galgiani J.N."/>
            <person name="Orbach M.J."/>
            <person name="Kirkland T.N."/>
            <person name="Cole G.T."/>
            <person name="Henn M.R."/>
            <person name="Birren B.W."/>
            <person name="Taylor J.W."/>
        </authorList>
    </citation>
    <scope>NUCLEOTIDE SEQUENCE [LARGE SCALE GENOMIC DNA]</scope>
    <source>
        <strain evidence="3">RS</strain>
    </source>
</reference>
<feature type="region of interest" description="Disordered" evidence="1">
    <location>
        <begin position="39"/>
        <end position="91"/>
    </location>
</feature>
<protein>
    <submittedName>
        <fullName evidence="2">Uncharacterized protein</fullName>
    </submittedName>
</protein>
<organism evidence="2 3">
    <name type="scientific">Coccidioides immitis (strain RS)</name>
    <name type="common">Valley fever fungus</name>
    <dbReference type="NCBI Taxonomy" id="246410"/>
    <lineage>
        <taxon>Eukaryota</taxon>
        <taxon>Fungi</taxon>
        <taxon>Dikarya</taxon>
        <taxon>Ascomycota</taxon>
        <taxon>Pezizomycotina</taxon>
        <taxon>Eurotiomycetes</taxon>
        <taxon>Eurotiomycetidae</taxon>
        <taxon>Onygenales</taxon>
        <taxon>Onygenaceae</taxon>
        <taxon>Coccidioides</taxon>
    </lineage>
</organism>
<dbReference type="InParanoid" id="A0A0E1S0D8"/>
<feature type="compositionally biased region" description="Low complexity" evidence="1">
    <location>
        <begin position="259"/>
        <end position="291"/>
    </location>
</feature>
<feature type="compositionally biased region" description="Basic and acidic residues" evidence="1">
    <location>
        <begin position="326"/>
        <end position="335"/>
    </location>
</feature>
<keyword evidence="3" id="KW-1185">Reference proteome</keyword>
<dbReference type="Proteomes" id="UP000001261">
    <property type="component" value="Unassembled WGS sequence"/>
</dbReference>
<feature type="region of interest" description="Disordered" evidence="1">
    <location>
        <begin position="149"/>
        <end position="183"/>
    </location>
</feature>
<sequence length="427" mass="45637">MPQPFSVADAELGCGVLNSLAGWVSSLFKMIAVSMKSQHPHLHNSDPNSSDNASLSAANTPPNTVTQKQPQSSTTTNTMLAVAPPSIPPSPILNTNGVQKRPKLSLQTSCLPVTFGNSTTGLSLNHSASCSPSPTVKNTFRNAYDAYRHTPSPAPTLRAEPCTKDPKPTSKQEALPANYSRHSHDELPYQLPLGIRGILRNSPLVPSSLRRASLSGTSVNGSGNGRRALFPAKKRVHYRCPIDEEIKTVRFIAKHSDLTSPSGYSCSSSSASSSSSSEGESASDSSESSGASDEDSTSTHKETGGTSSPGKRKKHARSMRQIRAAGLRDRVPRPDDDVETPQTPVNRRRKRQRQWRWTLGPIKDGHVLPSRDDGSNAAVQETDPQSASLAIQGGKSPGVNIVIPMPVPIQSRPKLSPVSPGRGMGRR</sequence>
<feature type="compositionally biased region" description="Polar residues" evidence="1">
    <location>
        <begin position="377"/>
        <end position="389"/>
    </location>
</feature>
<feature type="compositionally biased region" description="Basic and acidic residues" evidence="1">
    <location>
        <begin position="363"/>
        <end position="374"/>
    </location>
</feature>